<feature type="binding site" evidence="12">
    <location>
        <position position="99"/>
    </location>
    <ligand>
        <name>ATP</name>
        <dbReference type="ChEBI" id="CHEBI:30616"/>
    </ligand>
</feature>
<dbReference type="PROSITE" id="PS51192">
    <property type="entry name" value="HELICASE_ATP_BIND_1"/>
    <property type="match status" value="1"/>
</dbReference>
<gene>
    <name evidence="16" type="primary">secA2</name>
    <name evidence="12" type="synonym">secA</name>
    <name evidence="16" type="ORF">ACFFK0_09620</name>
</gene>
<feature type="binding site" evidence="12">
    <location>
        <position position="504"/>
    </location>
    <ligand>
        <name>ATP</name>
        <dbReference type="ChEBI" id="CHEBI:30616"/>
    </ligand>
</feature>
<dbReference type="SUPFAM" id="SSF81767">
    <property type="entry name" value="Pre-protein crosslinking domain of SecA"/>
    <property type="match status" value="1"/>
</dbReference>
<keyword evidence="3 12" id="KW-0813">Transport</keyword>
<comment type="catalytic activity">
    <reaction evidence="12">
        <text>ATP + H2O + cellular proteinSide 1 = ADP + phosphate + cellular proteinSide 2.</text>
        <dbReference type="EC" id="7.4.2.8"/>
    </reaction>
</comment>
<keyword evidence="7 12" id="KW-0067">ATP-binding</keyword>
<sequence length="796" mass="91948">MTLGRYMKSSHEMEVKGLFRNWRSWLSNDRDRLRKFVGLVNDKHRVISALTDDELQAEASELRQMVQTGGRTDRLRVKAFALVKEAVSRKLGIVMHDEQIMGAWVMADGQVAEMKTGEGKTIASLPPLFWLSLQNQVHMITVNDYLAQRDYVQADKVMAVLGTSVGWNHAALSGLQKKEVYAKEIVYGTWSEFGFDFLRDRMEYQIDRRVMPGFNYAVIDEIDSVLIDEAKTPIIIAGKSRASPDLYYLSDKLLRALTNRDYEVDEETQQVMFTEAGIRKIEAMFMIDNLFDISCVTIYHHLLQCLRARVIMQADRDYIVDKGKVQIIDAFTGRIMDGREFSDGLQQAIEMKENVPLSEETRAHASITVQKFFSLYPFISGMTGTMESDKEEMREIYGLHVFRIPTHKPVLRKDLIDRVFLTKRDKYRGLASEVSSLHERGIPVLVGTTSISQSQEIYELLRGMSLPCQILNAKTEREEAEIIGRAGRRGAITIATNMAGRGADIHLDPEVISLGGLHVLGTERHESRRIDLQLRGRSGRQGLPGASRFFISLEDDLIRRFGGEEAETVAIGWRTGEEGSSDVELVRWVDAVQERAERHMYEVRLFVYRLDCVVHKQRQWYYEYREKLFSLGNVTDELLASAKYVFAEKVAAYCPENDVFEEWQTDRLRSELGWGEPIRLSGGVTQQDVLDQIKQTWEQHWFSFQYRLVSPLWSEEWRLELMKLLDRGWLEHMESLNALKLGIHFRALEKRDPLDIYEEESFVLFQMFERQFRLEAGGKFIREVLDFCNRKLRGSA</sequence>
<feature type="domain" description="Helicase C-terminal" evidence="14">
    <location>
        <begin position="429"/>
        <end position="611"/>
    </location>
</feature>
<evidence type="ECO:0000313" key="17">
    <source>
        <dbReference type="Proteomes" id="UP001589776"/>
    </source>
</evidence>
<dbReference type="InterPro" id="IPR027417">
    <property type="entry name" value="P-loop_NTPase"/>
</dbReference>
<dbReference type="InterPro" id="IPR036266">
    <property type="entry name" value="SecA_Wing/Scaffold_sf"/>
</dbReference>
<organism evidence="16 17">
    <name type="scientific">Paenibacillus chartarius</name>
    <dbReference type="NCBI Taxonomy" id="747481"/>
    <lineage>
        <taxon>Bacteria</taxon>
        <taxon>Bacillati</taxon>
        <taxon>Bacillota</taxon>
        <taxon>Bacilli</taxon>
        <taxon>Bacillales</taxon>
        <taxon>Paenibacillaceae</taxon>
        <taxon>Paenibacillus</taxon>
    </lineage>
</organism>
<dbReference type="HAMAP" id="MF_01382">
    <property type="entry name" value="SecA"/>
    <property type="match status" value="1"/>
</dbReference>
<comment type="similarity">
    <text evidence="2 12">Belongs to the SecA family.</text>
</comment>
<dbReference type="PRINTS" id="PR00906">
    <property type="entry name" value="SECA"/>
</dbReference>
<proteinExistence type="inferred from homology"/>
<dbReference type="Pfam" id="PF01043">
    <property type="entry name" value="SecA_PP_bind"/>
    <property type="match status" value="1"/>
</dbReference>
<keyword evidence="6 12" id="KW-0547">Nucleotide-binding</keyword>
<dbReference type="InterPro" id="IPR011130">
    <property type="entry name" value="SecA_preprotein_X-link_dom"/>
</dbReference>
<dbReference type="InterPro" id="IPR014001">
    <property type="entry name" value="Helicase_ATP-bd"/>
</dbReference>
<dbReference type="Pfam" id="PF07516">
    <property type="entry name" value="SecA_SW"/>
    <property type="match status" value="1"/>
</dbReference>
<dbReference type="CDD" id="cd17928">
    <property type="entry name" value="DEXDc_SecA"/>
    <property type="match status" value="1"/>
</dbReference>
<dbReference type="EMBL" id="JBHLWN010000031">
    <property type="protein sequence ID" value="MFC0212722.1"/>
    <property type="molecule type" value="Genomic_DNA"/>
</dbReference>
<feature type="domain" description="SecA family profile" evidence="15">
    <location>
        <begin position="15"/>
        <end position="582"/>
    </location>
</feature>
<evidence type="ECO:0000256" key="5">
    <source>
        <dbReference type="ARBA" id="ARBA00022490"/>
    </source>
</evidence>
<dbReference type="InterPro" id="IPR036670">
    <property type="entry name" value="SecA_X-link_sf"/>
</dbReference>
<keyword evidence="8 12" id="KW-0653">Protein transport</keyword>
<dbReference type="InterPro" id="IPR011115">
    <property type="entry name" value="SecA_DEAD"/>
</dbReference>
<comment type="function">
    <text evidence="12">Part of the Sec protein translocase complex. Interacts with the SecYEG preprotein conducting channel. Has a central role in coupling the hydrolysis of ATP to the transfer of proteins into and across the cell membrane, serving as an ATP-driven molecular motor driving the stepwise translocation of polypeptide chains across the membrane.</text>
</comment>
<dbReference type="InterPro" id="IPR011116">
    <property type="entry name" value="SecA_Wing/Scaffold"/>
</dbReference>
<dbReference type="RefSeq" id="WP_377469926.1">
    <property type="nucleotide sequence ID" value="NZ_JBHLWN010000031.1"/>
</dbReference>
<keyword evidence="4 12" id="KW-1003">Cell membrane</keyword>
<comment type="subcellular location">
    <subcellularLocation>
        <location evidence="12">Cell membrane</location>
        <topology evidence="12">Peripheral membrane protein</topology>
        <orientation evidence="12">Cytoplasmic side</orientation>
    </subcellularLocation>
    <subcellularLocation>
        <location evidence="12">Cytoplasm</location>
    </subcellularLocation>
    <subcellularLocation>
        <location evidence="1">Membrane</location>
        <topology evidence="1">Peripheral membrane protein</topology>
    </subcellularLocation>
    <text evidence="12">Distribution is 50-50.</text>
</comment>
<comment type="subunit">
    <text evidence="12">Monomer and homodimer. Part of the essential Sec protein translocation apparatus which comprises SecA, SecYEG and auxiliary proteins SecDF. Other proteins may also be involved.</text>
</comment>
<evidence type="ECO:0000259" key="13">
    <source>
        <dbReference type="PROSITE" id="PS51192"/>
    </source>
</evidence>
<feature type="domain" description="Helicase ATP-binding" evidence="13">
    <location>
        <begin position="101"/>
        <end position="250"/>
    </location>
</feature>
<dbReference type="PROSITE" id="PS51194">
    <property type="entry name" value="HELICASE_CTER"/>
    <property type="match status" value="1"/>
</dbReference>
<comment type="caution">
    <text evidence="16">The sequence shown here is derived from an EMBL/GenBank/DDBJ whole genome shotgun (WGS) entry which is preliminary data.</text>
</comment>
<dbReference type="InterPro" id="IPR001650">
    <property type="entry name" value="Helicase_C-like"/>
</dbReference>
<dbReference type="InterPro" id="IPR020937">
    <property type="entry name" value="SecA_CS"/>
</dbReference>
<keyword evidence="10 12" id="KW-0811">Translocation</keyword>
<dbReference type="PROSITE" id="PS51196">
    <property type="entry name" value="SECA_MOTOR_DEAD"/>
    <property type="match status" value="1"/>
</dbReference>
<evidence type="ECO:0000256" key="11">
    <source>
        <dbReference type="ARBA" id="ARBA00023136"/>
    </source>
</evidence>
<accession>A0ABV6DJC9</accession>
<keyword evidence="9 12" id="KW-1278">Translocase</keyword>
<dbReference type="InterPro" id="IPR014018">
    <property type="entry name" value="SecA_motor_DEAD"/>
</dbReference>
<protein>
    <recommendedName>
        <fullName evidence="12">Protein translocase subunit SecA</fullName>
        <ecNumber evidence="12">7.4.2.8</ecNumber>
    </recommendedName>
</protein>
<dbReference type="InterPro" id="IPR044722">
    <property type="entry name" value="SecA_SF2_C"/>
</dbReference>
<keyword evidence="17" id="KW-1185">Reference proteome</keyword>
<evidence type="ECO:0000256" key="6">
    <source>
        <dbReference type="ARBA" id="ARBA00022741"/>
    </source>
</evidence>
<evidence type="ECO:0000256" key="9">
    <source>
        <dbReference type="ARBA" id="ARBA00022967"/>
    </source>
</evidence>
<evidence type="ECO:0000256" key="3">
    <source>
        <dbReference type="ARBA" id="ARBA00022448"/>
    </source>
</evidence>
<dbReference type="InterPro" id="IPR000185">
    <property type="entry name" value="SecA"/>
</dbReference>
<evidence type="ECO:0000256" key="2">
    <source>
        <dbReference type="ARBA" id="ARBA00007650"/>
    </source>
</evidence>
<keyword evidence="5 12" id="KW-0963">Cytoplasm</keyword>
<dbReference type="SMART" id="SM00958">
    <property type="entry name" value="SecA_PP_bind"/>
    <property type="match status" value="1"/>
</dbReference>
<evidence type="ECO:0000256" key="10">
    <source>
        <dbReference type="ARBA" id="ARBA00023010"/>
    </source>
</evidence>
<evidence type="ECO:0000256" key="4">
    <source>
        <dbReference type="ARBA" id="ARBA00022475"/>
    </source>
</evidence>
<dbReference type="Gene3D" id="3.40.50.300">
    <property type="entry name" value="P-loop containing nucleotide triphosphate hydrolases"/>
    <property type="match status" value="3"/>
</dbReference>
<name>A0ABV6DJC9_9BACL</name>
<dbReference type="SUPFAM" id="SSF81886">
    <property type="entry name" value="Helical scaffold and wing domains of SecA"/>
    <property type="match status" value="1"/>
</dbReference>
<evidence type="ECO:0000256" key="8">
    <source>
        <dbReference type="ARBA" id="ARBA00022927"/>
    </source>
</evidence>
<dbReference type="CDD" id="cd18803">
    <property type="entry name" value="SF2_C_secA"/>
    <property type="match status" value="1"/>
</dbReference>
<evidence type="ECO:0000313" key="16">
    <source>
        <dbReference type="EMBL" id="MFC0212722.1"/>
    </source>
</evidence>
<evidence type="ECO:0000256" key="7">
    <source>
        <dbReference type="ARBA" id="ARBA00022840"/>
    </source>
</evidence>
<dbReference type="SMART" id="SM00957">
    <property type="entry name" value="SecA_DEAD"/>
    <property type="match status" value="1"/>
</dbReference>
<dbReference type="Pfam" id="PF21090">
    <property type="entry name" value="P-loop_SecA"/>
    <property type="match status" value="2"/>
</dbReference>
<evidence type="ECO:0000259" key="15">
    <source>
        <dbReference type="PROSITE" id="PS51196"/>
    </source>
</evidence>
<feature type="binding site" evidence="12">
    <location>
        <begin position="117"/>
        <end position="121"/>
    </location>
    <ligand>
        <name>ATP</name>
        <dbReference type="ChEBI" id="CHEBI:30616"/>
    </ligand>
</feature>
<dbReference type="SUPFAM" id="SSF52540">
    <property type="entry name" value="P-loop containing nucleoside triphosphate hydrolases"/>
    <property type="match status" value="2"/>
</dbReference>
<dbReference type="Gene3D" id="3.90.1440.10">
    <property type="entry name" value="SecA, preprotein cross-linking domain"/>
    <property type="match status" value="1"/>
</dbReference>
<evidence type="ECO:0000259" key="14">
    <source>
        <dbReference type="PROSITE" id="PS51194"/>
    </source>
</evidence>
<evidence type="ECO:0000256" key="12">
    <source>
        <dbReference type="HAMAP-Rule" id="MF_01382"/>
    </source>
</evidence>
<dbReference type="EC" id="7.4.2.8" evidence="12"/>
<reference evidence="16 17" key="1">
    <citation type="submission" date="2024-09" db="EMBL/GenBank/DDBJ databases">
        <authorList>
            <person name="Sun Q."/>
            <person name="Mori K."/>
        </authorList>
    </citation>
    <scope>NUCLEOTIDE SEQUENCE [LARGE SCALE GENOMIC DNA]</scope>
    <source>
        <strain evidence="16 17">CCM 7759</strain>
    </source>
</reference>
<dbReference type="Pfam" id="PF07517">
    <property type="entry name" value="SecA_DEAD"/>
    <property type="match status" value="1"/>
</dbReference>
<dbReference type="PROSITE" id="PS01312">
    <property type="entry name" value="SECA"/>
    <property type="match status" value="1"/>
</dbReference>
<evidence type="ECO:0000256" key="1">
    <source>
        <dbReference type="ARBA" id="ARBA00004170"/>
    </source>
</evidence>
<dbReference type="Proteomes" id="UP001589776">
    <property type="component" value="Unassembled WGS sequence"/>
</dbReference>
<dbReference type="PANTHER" id="PTHR30612">
    <property type="entry name" value="SECA INNER MEMBRANE COMPONENT OF SEC PROTEIN SECRETION SYSTEM"/>
    <property type="match status" value="1"/>
</dbReference>
<dbReference type="Gene3D" id="1.10.3060.10">
    <property type="entry name" value="Helical scaffold and wing domains of SecA"/>
    <property type="match status" value="1"/>
</dbReference>
<dbReference type="PANTHER" id="PTHR30612:SF0">
    <property type="entry name" value="CHLOROPLAST PROTEIN-TRANSPORTING ATPASE"/>
    <property type="match status" value="1"/>
</dbReference>
<keyword evidence="11 12" id="KW-0472">Membrane</keyword>